<keyword evidence="3" id="KW-1185">Reference proteome</keyword>
<evidence type="ECO:0000313" key="2">
    <source>
        <dbReference type="EMBL" id="NJQ14201.1"/>
    </source>
</evidence>
<comment type="caution">
    <text evidence="2">The sequence shown here is derived from an EMBL/GenBank/DDBJ whole genome shotgun (WGS) entry which is preliminary data.</text>
</comment>
<evidence type="ECO:0000313" key="3">
    <source>
        <dbReference type="Proteomes" id="UP000727056"/>
    </source>
</evidence>
<dbReference type="EMBL" id="JAAVJC010000018">
    <property type="protein sequence ID" value="NJQ14201.1"/>
    <property type="molecule type" value="Genomic_DNA"/>
</dbReference>
<protein>
    <recommendedName>
        <fullName evidence="4">Zinc finger CGNR domain-containing protein</fullName>
    </recommendedName>
</protein>
<dbReference type="Proteomes" id="UP000727056">
    <property type="component" value="Unassembled WGS sequence"/>
</dbReference>
<gene>
    <name evidence="2" type="ORF">HCN52_04430</name>
</gene>
<sequence length="216" mass="23305">MDTTAITGQLYAITCRWPDLTAAAAGRPHGAWPPASLTTHQRSREEYEPADHTTPVRLHLLDVQTEITERLVDLADEIAAVIQRPAVTPAPLGWSPADRARRNALAAQDTADPRRWRYVGTRTAPQAATWLAGRLTSRPGGPHRPLSLQQVAQIQAASAWSAARLHHALGTVRRSVALPVGCHCGGQRRLHGGDGREPEVRCVACGRTWRAAGAAA</sequence>
<name>A0ABX1C7I6_9ACTN</name>
<feature type="compositionally biased region" description="Basic and acidic residues" evidence="1">
    <location>
        <begin position="42"/>
        <end position="51"/>
    </location>
</feature>
<reference evidence="2 3" key="1">
    <citation type="submission" date="2020-03" db="EMBL/GenBank/DDBJ databases">
        <title>Draft genome of Streptomyces sp. ventii, isolated from the Axial Seamount in the Pacific Ocean, and resequencing of the two type strains Streptomyces lonarensis strain NCL 716 and Streptomyces bohaiensis strain 11A07.</title>
        <authorList>
            <person name="Loughran R.M."/>
            <person name="Pfannmuller K.M."/>
            <person name="Wasson B.J."/>
            <person name="Deadmond M.C."/>
            <person name="Paddock B.E."/>
            <person name="Koyack M.J."/>
            <person name="Gallegos D.A."/>
            <person name="Mitchell E.A."/>
            <person name="Ushijima B."/>
            <person name="Saw J.H."/>
            <person name="Mcphail K.L."/>
            <person name="Videau P."/>
        </authorList>
    </citation>
    <scope>NUCLEOTIDE SEQUENCE [LARGE SCALE GENOMIC DNA]</scope>
    <source>
        <strain evidence="2 3">11A07</strain>
    </source>
</reference>
<evidence type="ECO:0008006" key="4">
    <source>
        <dbReference type="Google" id="ProtNLM"/>
    </source>
</evidence>
<accession>A0ABX1C7I6</accession>
<evidence type="ECO:0000256" key="1">
    <source>
        <dbReference type="SAM" id="MobiDB-lite"/>
    </source>
</evidence>
<proteinExistence type="predicted"/>
<organism evidence="2 3">
    <name type="scientific">Streptomyces bohaiensis</name>
    <dbReference type="NCBI Taxonomy" id="1431344"/>
    <lineage>
        <taxon>Bacteria</taxon>
        <taxon>Bacillati</taxon>
        <taxon>Actinomycetota</taxon>
        <taxon>Actinomycetes</taxon>
        <taxon>Kitasatosporales</taxon>
        <taxon>Streptomycetaceae</taxon>
        <taxon>Streptomyces</taxon>
    </lineage>
</organism>
<feature type="region of interest" description="Disordered" evidence="1">
    <location>
        <begin position="26"/>
        <end position="51"/>
    </location>
</feature>
<dbReference type="RefSeq" id="WP_168087033.1">
    <property type="nucleotide sequence ID" value="NZ_BHZH01000460.1"/>
</dbReference>